<organism evidence="6">
    <name type="scientific">Anisakis simplex</name>
    <name type="common">Herring worm</name>
    <dbReference type="NCBI Taxonomy" id="6269"/>
    <lineage>
        <taxon>Eukaryota</taxon>
        <taxon>Metazoa</taxon>
        <taxon>Ecdysozoa</taxon>
        <taxon>Nematoda</taxon>
        <taxon>Chromadorea</taxon>
        <taxon>Rhabditida</taxon>
        <taxon>Spirurina</taxon>
        <taxon>Ascaridomorpha</taxon>
        <taxon>Ascaridoidea</taxon>
        <taxon>Anisakidae</taxon>
        <taxon>Anisakis</taxon>
        <taxon>Anisakis simplex complex</taxon>
    </lineage>
</organism>
<reference evidence="6" key="1">
    <citation type="submission" date="2017-02" db="UniProtKB">
        <authorList>
            <consortium name="WormBaseParasite"/>
        </authorList>
    </citation>
    <scope>IDENTIFICATION</scope>
</reference>
<dbReference type="InterPro" id="IPR027417">
    <property type="entry name" value="P-loop_NTPase"/>
</dbReference>
<dbReference type="OrthoDB" id="6500128at2759"/>
<feature type="domain" description="ABC transporter" evidence="3">
    <location>
        <begin position="4"/>
        <end position="38"/>
    </location>
</feature>
<reference evidence="4 5" key="2">
    <citation type="submission" date="2018-11" db="EMBL/GenBank/DDBJ databases">
        <authorList>
            <consortium name="Pathogen Informatics"/>
        </authorList>
    </citation>
    <scope>NUCLEOTIDE SEQUENCE [LARGE SCALE GENOMIC DNA]</scope>
</reference>
<dbReference type="GO" id="GO:0016887">
    <property type="term" value="F:ATP hydrolysis activity"/>
    <property type="evidence" value="ECO:0007669"/>
    <property type="project" value="InterPro"/>
</dbReference>
<dbReference type="GO" id="GO:0005524">
    <property type="term" value="F:ATP binding"/>
    <property type="evidence" value="ECO:0007669"/>
    <property type="project" value="UniProtKB-KW"/>
</dbReference>
<dbReference type="GO" id="GO:0016020">
    <property type="term" value="C:membrane"/>
    <property type="evidence" value="ECO:0007669"/>
    <property type="project" value="TreeGrafter"/>
</dbReference>
<dbReference type="InterPro" id="IPR003439">
    <property type="entry name" value="ABC_transporter-like_ATP-bd"/>
</dbReference>
<evidence type="ECO:0000313" key="4">
    <source>
        <dbReference type="EMBL" id="VDK24687.1"/>
    </source>
</evidence>
<dbReference type="Proteomes" id="UP000267096">
    <property type="component" value="Unassembled WGS sequence"/>
</dbReference>
<evidence type="ECO:0000313" key="5">
    <source>
        <dbReference type="Proteomes" id="UP000267096"/>
    </source>
</evidence>
<keyword evidence="5" id="KW-1185">Reference proteome</keyword>
<proteinExistence type="predicted"/>
<keyword evidence="2" id="KW-0067">ATP-binding</keyword>
<sequence length="117" mass="12943">MEFIGERGVTLSGGQKARVALARALFANRQIYLLDNALTALDKKVADRIFEKAVQEMLGNKTVVFVTTDVQRLAHCDRVVYMESGRVVGVAPHEELLESCEAYALFCENTTLSSGLY</sequence>
<evidence type="ECO:0000259" key="3">
    <source>
        <dbReference type="Pfam" id="PF00005"/>
    </source>
</evidence>
<dbReference type="InterPro" id="IPR050173">
    <property type="entry name" value="ABC_transporter_C-like"/>
</dbReference>
<evidence type="ECO:0000313" key="6">
    <source>
        <dbReference type="WBParaSite" id="ASIM_0000509301-mRNA-1"/>
    </source>
</evidence>
<evidence type="ECO:0000256" key="2">
    <source>
        <dbReference type="ARBA" id="ARBA00022840"/>
    </source>
</evidence>
<keyword evidence="1" id="KW-0547">Nucleotide-binding</keyword>
<dbReference type="WBParaSite" id="ASIM_0000509301-mRNA-1">
    <property type="protein sequence ID" value="ASIM_0000509301-mRNA-1"/>
    <property type="gene ID" value="ASIM_0000509301"/>
</dbReference>
<dbReference type="AlphaFoldDB" id="A0A0M3JBW5"/>
<dbReference type="GO" id="GO:0042626">
    <property type="term" value="F:ATPase-coupled transmembrane transporter activity"/>
    <property type="evidence" value="ECO:0007669"/>
    <property type="project" value="TreeGrafter"/>
</dbReference>
<dbReference type="PANTHER" id="PTHR24223">
    <property type="entry name" value="ATP-BINDING CASSETTE SUB-FAMILY C"/>
    <property type="match status" value="1"/>
</dbReference>
<protein>
    <submittedName>
        <fullName evidence="6">ATP-binding cassette sub-family C member 11 (inferred by orthology to a human protein)</fullName>
    </submittedName>
</protein>
<dbReference type="Gene3D" id="3.40.50.300">
    <property type="entry name" value="P-loop containing nucleotide triphosphate hydrolases"/>
    <property type="match status" value="1"/>
</dbReference>
<dbReference type="PANTHER" id="PTHR24223:SF447">
    <property type="entry name" value="MULTIDRUG RESISTANCE-ASSOCIATED PROTEIN 5"/>
    <property type="match status" value="1"/>
</dbReference>
<gene>
    <name evidence="4" type="ORF">ASIM_LOCUS4895</name>
</gene>
<dbReference type="Pfam" id="PF00005">
    <property type="entry name" value="ABC_tran"/>
    <property type="match status" value="1"/>
</dbReference>
<dbReference type="EMBL" id="UYRR01009075">
    <property type="protein sequence ID" value="VDK24687.1"/>
    <property type="molecule type" value="Genomic_DNA"/>
</dbReference>
<dbReference type="SUPFAM" id="SSF52540">
    <property type="entry name" value="P-loop containing nucleoside triphosphate hydrolases"/>
    <property type="match status" value="1"/>
</dbReference>
<name>A0A0M3JBW5_ANISI</name>
<evidence type="ECO:0000256" key="1">
    <source>
        <dbReference type="ARBA" id="ARBA00022741"/>
    </source>
</evidence>
<accession>A0A0M3JBW5</accession>